<reference evidence="11" key="1">
    <citation type="submission" date="2020-10" db="EMBL/GenBank/DDBJ databases">
        <title>Complete genome sequence of vB_MoxS-R1, a novel marine prophage inducted from Microbacterium.</title>
        <authorList>
            <person name="Zheng H."/>
            <person name="Liu B."/>
            <person name="Xu Y."/>
            <person name="Chen F."/>
        </authorList>
    </citation>
    <scope>NUCLEOTIDE SEQUENCE</scope>
</reference>
<organism evidence="11 12">
    <name type="scientific">Microbacterium phage vB_MoxS-R1</name>
    <dbReference type="NCBI Taxonomy" id="2848881"/>
    <lineage>
        <taxon>Viruses</taxon>
        <taxon>Duplodnaviria</taxon>
        <taxon>Heunggongvirae</taxon>
        <taxon>Uroviricota</taxon>
        <taxon>Caudoviricetes</taxon>
        <taxon>Syrbvirus</taxon>
        <taxon>Syrbvirus R1</taxon>
    </lineage>
</organism>
<dbReference type="GO" id="GO:0003886">
    <property type="term" value="F:DNA (cytosine-5-)-methyltransferase activity"/>
    <property type="evidence" value="ECO:0007669"/>
    <property type="project" value="UniProtKB-EC"/>
</dbReference>
<dbReference type="InterPro" id="IPR029063">
    <property type="entry name" value="SAM-dependent_MTases_sf"/>
</dbReference>
<evidence type="ECO:0000256" key="4">
    <source>
        <dbReference type="ARBA" id="ARBA00022691"/>
    </source>
</evidence>
<dbReference type="GO" id="GO:0099018">
    <property type="term" value="P:symbiont-mediated evasion of host restriction-modification system"/>
    <property type="evidence" value="ECO:0007669"/>
    <property type="project" value="UniProtKB-KW"/>
</dbReference>
<evidence type="ECO:0000256" key="10">
    <source>
        <dbReference type="SAM" id="MobiDB-lite"/>
    </source>
</evidence>
<evidence type="ECO:0000256" key="5">
    <source>
        <dbReference type="ARBA" id="ARBA00023280"/>
    </source>
</evidence>
<dbReference type="PROSITE" id="PS00094">
    <property type="entry name" value="C5_MTASE_1"/>
    <property type="match status" value="1"/>
</dbReference>
<evidence type="ECO:0000313" key="11">
    <source>
        <dbReference type="EMBL" id="QWT28879.1"/>
    </source>
</evidence>
<dbReference type="EMBL" id="MW073100">
    <property type="protein sequence ID" value="QWT28879.1"/>
    <property type="molecule type" value="Genomic_DNA"/>
</dbReference>
<evidence type="ECO:0000256" key="6">
    <source>
        <dbReference type="ARBA" id="ARBA00033479"/>
    </source>
</evidence>
<dbReference type="GO" id="GO:0032259">
    <property type="term" value="P:methylation"/>
    <property type="evidence" value="ECO:0007669"/>
    <property type="project" value="UniProtKB-KW"/>
</dbReference>
<dbReference type="EC" id="2.1.1.37" evidence="9"/>
<keyword evidence="1 7" id="KW-0489">Methyltransferase</keyword>
<evidence type="ECO:0000313" key="12">
    <source>
        <dbReference type="Proteomes" id="UP000683438"/>
    </source>
</evidence>
<keyword evidence="6" id="KW-1258">Restriction-modification system evasion by virus</keyword>
<evidence type="ECO:0000256" key="9">
    <source>
        <dbReference type="RuleBase" id="RU000417"/>
    </source>
</evidence>
<dbReference type="PANTHER" id="PTHR46098">
    <property type="entry name" value="TRNA (CYTOSINE(38)-C(5))-METHYLTRANSFERASE"/>
    <property type="match status" value="1"/>
</dbReference>
<evidence type="ECO:0000256" key="3">
    <source>
        <dbReference type="ARBA" id="ARBA00022679"/>
    </source>
</evidence>
<feature type="active site" evidence="7">
    <location>
        <position position="75"/>
    </location>
</feature>
<dbReference type="NCBIfam" id="TIGR00675">
    <property type="entry name" value="dcm"/>
    <property type="match status" value="1"/>
</dbReference>
<keyword evidence="3 7" id="KW-0808">Transferase</keyword>
<feature type="compositionally biased region" description="Basic and acidic residues" evidence="10">
    <location>
        <begin position="188"/>
        <end position="197"/>
    </location>
</feature>
<dbReference type="InterPro" id="IPR050750">
    <property type="entry name" value="C5-MTase"/>
</dbReference>
<gene>
    <name evidence="11" type="ORF">vBMoxSR1_gp29</name>
</gene>
<accession>A0A8F2E4S3</accession>
<dbReference type="InterPro" id="IPR001525">
    <property type="entry name" value="C5_MeTfrase"/>
</dbReference>
<evidence type="ECO:0000256" key="7">
    <source>
        <dbReference type="PROSITE-ProRule" id="PRU01016"/>
    </source>
</evidence>
<keyword evidence="2" id="KW-1090">Inhibition of host innate immune response by virus</keyword>
<dbReference type="Gene3D" id="3.40.50.150">
    <property type="entry name" value="Vaccinia Virus protein VP39"/>
    <property type="match status" value="1"/>
</dbReference>
<dbReference type="InterPro" id="IPR018117">
    <property type="entry name" value="C5_DNA_meth_AS"/>
</dbReference>
<evidence type="ECO:0000256" key="1">
    <source>
        <dbReference type="ARBA" id="ARBA00022603"/>
    </source>
</evidence>
<dbReference type="Proteomes" id="UP000683438">
    <property type="component" value="Segment"/>
</dbReference>
<keyword evidence="5" id="KW-0899">Viral immunoevasion</keyword>
<protein>
    <recommendedName>
        <fullName evidence="9">Cytosine-specific methyltransferase</fullName>
        <ecNumber evidence="9">2.1.1.37</ecNumber>
    </recommendedName>
</protein>
<proteinExistence type="inferred from homology"/>
<dbReference type="PRINTS" id="PR00105">
    <property type="entry name" value="C5METTRFRASE"/>
</dbReference>
<comment type="catalytic activity">
    <reaction evidence="9">
        <text>a 2'-deoxycytidine in DNA + S-adenosyl-L-methionine = a 5-methyl-2'-deoxycytidine in DNA + S-adenosyl-L-homocysteine + H(+)</text>
        <dbReference type="Rhea" id="RHEA:13681"/>
        <dbReference type="Rhea" id="RHEA-COMP:11369"/>
        <dbReference type="Rhea" id="RHEA-COMP:11370"/>
        <dbReference type="ChEBI" id="CHEBI:15378"/>
        <dbReference type="ChEBI" id="CHEBI:57856"/>
        <dbReference type="ChEBI" id="CHEBI:59789"/>
        <dbReference type="ChEBI" id="CHEBI:85452"/>
        <dbReference type="ChEBI" id="CHEBI:85454"/>
        <dbReference type="EC" id="2.1.1.37"/>
    </reaction>
</comment>
<dbReference type="PANTHER" id="PTHR46098:SF1">
    <property type="entry name" value="TRNA (CYTOSINE(38)-C(5))-METHYLTRANSFERASE"/>
    <property type="match status" value="1"/>
</dbReference>
<comment type="similarity">
    <text evidence="7 8">Belongs to the class I-like SAM-binding methyltransferase superfamily. C5-methyltransferase family.</text>
</comment>
<dbReference type="SUPFAM" id="SSF53335">
    <property type="entry name" value="S-adenosyl-L-methionine-dependent methyltransferases"/>
    <property type="match status" value="1"/>
</dbReference>
<evidence type="ECO:0000256" key="8">
    <source>
        <dbReference type="RuleBase" id="RU000416"/>
    </source>
</evidence>
<keyword evidence="4 7" id="KW-0949">S-adenosyl-L-methionine</keyword>
<dbReference type="GO" id="GO:0052170">
    <property type="term" value="P:symbiont-mediated suppression of host innate immune response"/>
    <property type="evidence" value="ECO:0007669"/>
    <property type="project" value="UniProtKB-KW"/>
</dbReference>
<keyword evidence="2" id="KW-0945">Host-virus interaction</keyword>
<evidence type="ECO:0000256" key="2">
    <source>
        <dbReference type="ARBA" id="ARBA00022632"/>
    </source>
</evidence>
<name>A0A8F2E4S3_9CAUD</name>
<dbReference type="PROSITE" id="PS51679">
    <property type="entry name" value="SAM_MT_C5"/>
    <property type="match status" value="1"/>
</dbReference>
<sequence>MNVLSLFSGIGGIELGLERAGMRTVGQVELNAWCRSVLAKHWPNVPQHDDVLTAPEWWASEERPCVDVVAGGFPCQPFSQGGLQKGMDDERWMWPAMADVVRATRPRYVVVENVAALVRDGWAWGTVLADLHSLGFDAEWATLSANQFGAPHIRERVYLVAYAPRGDGQDQDESTTPWTLELEPGGGRGEHGGRDWIPEPSMDRVAHGVPRRLVHDELHALGNSVVPPIFEHIGRQIMKHAKAVAA</sequence>
<feature type="region of interest" description="Disordered" evidence="10">
    <location>
        <begin position="166"/>
        <end position="197"/>
    </location>
</feature>
<keyword evidence="12" id="KW-1185">Reference proteome</keyword>
<dbReference type="Pfam" id="PF00145">
    <property type="entry name" value="DNA_methylase"/>
    <property type="match status" value="1"/>
</dbReference>